<geneLocation type="plasmid" evidence="1">
    <name>pAM65-52-3-235K</name>
</geneLocation>
<sequence>MKAFKVFYSTPGCSTSAIVLTEDESTLEKSLSEKDSDFRMGDKYYGISRKREMPLSNVMLRDLSVAELLKILNKEGV</sequence>
<reference evidence="1" key="1">
    <citation type="journal article" date="2017" name="Res. Microbiol.">
        <title>Comparative genomics of extrachromosomal elements in Bacillus thuringiensis subsp. israelensis.</title>
        <authorList>
            <person name="Bolotin A."/>
            <person name="Gillis A."/>
            <person name="Sanchis V."/>
            <person name="Nielsen-LeRoux C."/>
            <person name="Mahillon J."/>
            <person name="Lereclus D."/>
            <person name="Sorokin A."/>
        </authorList>
    </citation>
    <scope>NUCLEOTIDE SEQUENCE</scope>
    <source>
        <strain evidence="1">AM65-52</strain>
        <plasmid evidence="1">pAM65-52-3-235K</plasmid>
    </source>
</reference>
<evidence type="ECO:0000313" key="1">
    <source>
        <dbReference type="EMBL" id="AND28586.1"/>
    </source>
</evidence>
<organism evidence="1">
    <name type="scientific">Bacillus thuringiensis subsp. israelensis</name>
    <dbReference type="NCBI Taxonomy" id="1430"/>
    <lineage>
        <taxon>Bacteria</taxon>
        <taxon>Bacillati</taxon>
        <taxon>Bacillota</taxon>
        <taxon>Bacilli</taxon>
        <taxon>Bacillales</taxon>
        <taxon>Bacillaceae</taxon>
        <taxon>Bacillus</taxon>
        <taxon>Bacillus cereus group</taxon>
    </lineage>
</organism>
<dbReference type="EMBL" id="CP013278">
    <property type="protein sequence ID" value="AND28586.1"/>
    <property type="molecule type" value="Genomic_DNA"/>
</dbReference>
<name>A0A160LK34_BACTI</name>
<keyword evidence="1" id="KW-0614">Plasmid</keyword>
<protein>
    <submittedName>
        <fullName evidence="1">Uncharacterized protein</fullName>
    </submittedName>
</protein>
<dbReference type="AlphaFoldDB" id="A0A160LK34"/>
<gene>
    <name evidence="1" type="ORF">ATN07_33290</name>
</gene>
<proteinExistence type="predicted"/>
<dbReference type="RefSeq" id="WP_000642957.1">
    <property type="nucleotide sequence ID" value="NZ_CP013278.1"/>
</dbReference>
<dbReference type="PATRIC" id="fig|1430.6.peg.2047"/>
<accession>A0A160LK34</accession>